<evidence type="ECO:0000313" key="11">
    <source>
        <dbReference type="Proteomes" id="UP000216133"/>
    </source>
</evidence>
<feature type="transmembrane region" description="Helical" evidence="8">
    <location>
        <begin position="6"/>
        <end position="25"/>
    </location>
</feature>
<name>A0A268QUJ1_SHOCL</name>
<gene>
    <name evidence="10" type="ORF">CHH61_25920</name>
</gene>
<feature type="domain" description="NADH:quinone oxidoreductase/Mrp antiporter transmembrane" evidence="9">
    <location>
        <begin position="2"/>
        <end position="68"/>
    </location>
</feature>
<evidence type="ECO:0000259" key="9">
    <source>
        <dbReference type="Pfam" id="PF00361"/>
    </source>
</evidence>
<evidence type="ECO:0000256" key="6">
    <source>
        <dbReference type="ARBA" id="ARBA00023136"/>
    </source>
</evidence>
<keyword evidence="5 8" id="KW-1133">Transmembrane helix</keyword>
<evidence type="ECO:0000256" key="1">
    <source>
        <dbReference type="ARBA" id="ARBA00004651"/>
    </source>
</evidence>
<evidence type="ECO:0000256" key="4">
    <source>
        <dbReference type="ARBA" id="ARBA00022692"/>
    </source>
</evidence>
<evidence type="ECO:0000256" key="2">
    <source>
        <dbReference type="ARBA" id="ARBA00005346"/>
    </source>
</evidence>
<dbReference type="AlphaFoldDB" id="A0A268QUJ1"/>
<evidence type="ECO:0000256" key="8">
    <source>
        <dbReference type="SAM" id="Phobius"/>
    </source>
</evidence>
<dbReference type="InterPro" id="IPR050586">
    <property type="entry name" value="CPA3_Na-H_Antiporter_D"/>
</dbReference>
<proteinExistence type="inferred from homology"/>
<comment type="caution">
    <text evidence="10">The sequence shown here is derived from an EMBL/GenBank/DDBJ whole genome shotgun (WGS) entry which is preliminary data.</text>
</comment>
<dbReference type="Proteomes" id="UP000216133">
    <property type="component" value="Unassembled WGS sequence"/>
</dbReference>
<evidence type="ECO:0000313" key="10">
    <source>
        <dbReference type="EMBL" id="PAF11694.1"/>
    </source>
</evidence>
<dbReference type="GO" id="GO:0005886">
    <property type="term" value="C:plasma membrane"/>
    <property type="evidence" value="ECO:0007669"/>
    <property type="project" value="UniProtKB-SubCell"/>
</dbReference>
<evidence type="ECO:0000256" key="7">
    <source>
        <dbReference type="RuleBase" id="RU000320"/>
    </source>
</evidence>
<feature type="non-terminal residue" evidence="10">
    <location>
        <position position="1"/>
    </location>
</feature>
<keyword evidence="4 7" id="KW-0812">Transmembrane</keyword>
<dbReference type="RefSeq" id="WP_302467516.1">
    <property type="nucleotide sequence ID" value="NZ_NPBS01000880.1"/>
</dbReference>
<keyword evidence="6 8" id="KW-0472">Membrane</keyword>
<evidence type="ECO:0000256" key="3">
    <source>
        <dbReference type="ARBA" id="ARBA00022475"/>
    </source>
</evidence>
<protein>
    <recommendedName>
        <fullName evidence="9">NADH:quinone oxidoreductase/Mrp antiporter transmembrane domain-containing protein</fullName>
    </recommendedName>
</protein>
<feature type="non-terminal residue" evidence="10">
    <location>
        <position position="71"/>
    </location>
</feature>
<dbReference type="PANTHER" id="PTHR42703">
    <property type="entry name" value="NADH DEHYDROGENASE"/>
    <property type="match status" value="1"/>
</dbReference>
<dbReference type="PANTHER" id="PTHR42703:SF1">
    <property type="entry name" value="NA(+)_H(+) ANTIPORTER SUBUNIT D1"/>
    <property type="match status" value="1"/>
</dbReference>
<comment type="subcellular location">
    <subcellularLocation>
        <location evidence="1">Cell membrane</location>
        <topology evidence="1">Multi-pass membrane protein</topology>
    </subcellularLocation>
    <subcellularLocation>
        <location evidence="7">Membrane</location>
        <topology evidence="7">Multi-pass membrane protein</topology>
    </subcellularLocation>
</comment>
<dbReference type="Pfam" id="PF00361">
    <property type="entry name" value="Proton_antipo_M"/>
    <property type="match status" value="1"/>
</dbReference>
<reference evidence="10 11" key="1">
    <citation type="submission" date="2017-07" db="EMBL/GenBank/DDBJ databases">
        <title>Isolation and whole genome analysis of endospore-forming bacteria from heroin.</title>
        <authorList>
            <person name="Kalinowski J."/>
            <person name="Ahrens B."/>
            <person name="Al-Dilaimi A."/>
            <person name="Winkler A."/>
            <person name="Wibberg D."/>
            <person name="Schleenbecker U."/>
            <person name="Ruckert C."/>
            <person name="Wolfel R."/>
            <person name="Grass G."/>
        </authorList>
    </citation>
    <scope>NUCLEOTIDE SEQUENCE [LARGE SCALE GENOMIC DNA]</scope>
    <source>
        <strain evidence="10 11">7523-2</strain>
    </source>
</reference>
<accession>A0A268QUJ1</accession>
<evidence type="ECO:0000256" key="5">
    <source>
        <dbReference type="ARBA" id="ARBA00022989"/>
    </source>
</evidence>
<dbReference type="EMBL" id="NPBS01000880">
    <property type="protein sequence ID" value="PAF11694.1"/>
    <property type="molecule type" value="Genomic_DNA"/>
</dbReference>
<comment type="similarity">
    <text evidence="2">Belongs to the CPA3 antiporters (TC 2.A.63) subunit D family.</text>
</comment>
<feature type="transmembrane region" description="Helical" evidence="8">
    <location>
        <begin position="37"/>
        <end position="56"/>
    </location>
</feature>
<sequence>TGDIFNLFVFFEVMLMASYVLLVLGGKKAQLRESIKYILVNVISSALFVIAVAYLYSVVGTLNMAHISVRI</sequence>
<organism evidence="10 11">
    <name type="scientific">Shouchella clausii</name>
    <name type="common">Alkalihalobacillus clausii</name>
    <dbReference type="NCBI Taxonomy" id="79880"/>
    <lineage>
        <taxon>Bacteria</taxon>
        <taxon>Bacillati</taxon>
        <taxon>Bacillota</taxon>
        <taxon>Bacilli</taxon>
        <taxon>Bacillales</taxon>
        <taxon>Bacillaceae</taxon>
        <taxon>Shouchella</taxon>
    </lineage>
</organism>
<dbReference type="InterPro" id="IPR001750">
    <property type="entry name" value="ND/Mrp_TM"/>
</dbReference>
<keyword evidence="3" id="KW-1003">Cell membrane</keyword>